<accession>A0A2P2K7V6</accession>
<evidence type="ECO:0000256" key="1">
    <source>
        <dbReference type="SAM" id="MobiDB-lite"/>
    </source>
</evidence>
<evidence type="ECO:0000313" key="2">
    <source>
        <dbReference type="EMBL" id="MBX01830.1"/>
    </source>
</evidence>
<feature type="compositionally biased region" description="Basic and acidic residues" evidence="1">
    <location>
        <begin position="196"/>
        <end position="210"/>
    </location>
</feature>
<protein>
    <submittedName>
        <fullName evidence="2">Uncharacterized protein</fullName>
    </submittedName>
</protein>
<proteinExistence type="predicted"/>
<feature type="compositionally biased region" description="Polar residues" evidence="1">
    <location>
        <begin position="182"/>
        <end position="194"/>
    </location>
</feature>
<dbReference type="EMBL" id="GGEC01021346">
    <property type="protein sequence ID" value="MBX01830.1"/>
    <property type="molecule type" value="Transcribed_RNA"/>
</dbReference>
<feature type="region of interest" description="Disordered" evidence="1">
    <location>
        <begin position="176"/>
        <end position="213"/>
    </location>
</feature>
<sequence>MHGWILSPAPQSLSRLPHLSRKSHLVLQNHPNPSVPSCSYSHGGDYRLLLSTPQVLAPIFRDFENGKGRKRHTLLRASSRESPYEVLGFSYPGAQGSHSRNREDEEDFYGFGSFLRDVQITIEDFFRDIQEEFQNWEATAASQGKPKSLWEELAEIGEEFVEFLEKELNITDADAEVHSDDGSQQDNSFTSPGTKRTGDGIKNEYSKDSNIENNIDEIEATLAKLKKELGL</sequence>
<organism evidence="2">
    <name type="scientific">Rhizophora mucronata</name>
    <name type="common">Asiatic mangrove</name>
    <dbReference type="NCBI Taxonomy" id="61149"/>
    <lineage>
        <taxon>Eukaryota</taxon>
        <taxon>Viridiplantae</taxon>
        <taxon>Streptophyta</taxon>
        <taxon>Embryophyta</taxon>
        <taxon>Tracheophyta</taxon>
        <taxon>Spermatophyta</taxon>
        <taxon>Magnoliopsida</taxon>
        <taxon>eudicotyledons</taxon>
        <taxon>Gunneridae</taxon>
        <taxon>Pentapetalae</taxon>
        <taxon>rosids</taxon>
        <taxon>fabids</taxon>
        <taxon>Malpighiales</taxon>
        <taxon>Rhizophoraceae</taxon>
        <taxon>Rhizophora</taxon>
    </lineage>
</organism>
<reference evidence="2" key="1">
    <citation type="submission" date="2018-02" db="EMBL/GenBank/DDBJ databases">
        <title>Rhizophora mucronata_Transcriptome.</title>
        <authorList>
            <person name="Meera S.P."/>
            <person name="Sreeshan A."/>
            <person name="Augustine A."/>
        </authorList>
    </citation>
    <scope>NUCLEOTIDE SEQUENCE</scope>
    <source>
        <tissue evidence="2">Leaf</tissue>
    </source>
</reference>
<name>A0A2P2K7V6_RHIMU</name>
<dbReference type="AlphaFoldDB" id="A0A2P2K7V6"/>